<dbReference type="NCBIfam" id="TIGR04183">
    <property type="entry name" value="Por_Secre_tail"/>
    <property type="match status" value="1"/>
</dbReference>
<dbReference type="Proteomes" id="UP000808337">
    <property type="component" value="Unassembled WGS sequence"/>
</dbReference>
<dbReference type="AlphaFoldDB" id="A0A9D7XW31"/>
<dbReference type="EMBL" id="JADKGY010000035">
    <property type="protein sequence ID" value="MBK9985272.1"/>
    <property type="molecule type" value="Genomic_DNA"/>
</dbReference>
<organism evidence="1 2">
    <name type="scientific">Candidatus Opimibacter skivensis</name>
    <dbReference type="NCBI Taxonomy" id="2982028"/>
    <lineage>
        <taxon>Bacteria</taxon>
        <taxon>Pseudomonadati</taxon>
        <taxon>Bacteroidota</taxon>
        <taxon>Saprospiria</taxon>
        <taxon>Saprospirales</taxon>
        <taxon>Saprospiraceae</taxon>
        <taxon>Candidatus Opimibacter</taxon>
    </lineage>
</organism>
<evidence type="ECO:0000313" key="2">
    <source>
        <dbReference type="Proteomes" id="UP000808337"/>
    </source>
</evidence>
<protein>
    <submittedName>
        <fullName evidence="1">T9SS type A sorting domain-containing protein</fullName>
    </submittedName>
</protein>
<gene>
    <name evidence="1" type="ORF">IPP15_23515</name>
</gene>
<proteinExistence type="predicted"/>
<evidence type="ECO:0000313" key="1">
    <source>
        <dbReference type="EMBL" id="MBK9985272.1"/>
    </source>
</evidence>
<sequence>MNTGKVMLLIVLSTTIGNSQVTNYFKEGSRWVYSSWESSEPGQQTVHRSEEQFIIHGDTVISGVPYAKLYSTVHHMLDVFHSWPPHTETIHTYDSIGPSFIRYDTLINKVFYLPSIDSTERLIYDFNLQVGDTTPLQSINLETTVVRSIDTVSVFGISVRRFFITDVSQNMPESLNYILEGIGGSNGLISSTPETYPLGGGVYTTLLSCFQNQDSTYLVFDIDCPFIDFISDIKQISDKHVVTIYPNPTHDIVIMNISDDLLHGTYTLFDCTGRVTQSFKLTEINTLIRLDTAGLYFWEVKDKNNLIQTGIIISQ</sequence>
<accession>A0A9D7XW31</accession>
<dbReference type="InterPro" id="IPR026444">
    <property type="entry name" value="Secre_tail"/>
</dbReference>
<reference evidence="1 2" key="1">
    <citation type="submission" date="2020-10" db="EMBL/GenBank/DDBJ databases">
        <title>Connecting structure to function with the recovery of over 1000 high-quality activated sludge metagenome-assembled genomes encoding full-length rRNA genes using long-read sequencing.</title>
        <authorList>
            <person name="Singleton C.M."/>
            <person name="Petriglieri F."/>
            <person name="Kristensen J.M."/>
            <person name="Kirkegaard R.H."/>
            <person name="Michaelsen T.Y."/>
            <person name="Andersen M.H."/>
            <person name="Karst S.M."/>
            <person name="Dueholm M.S."/>
            <person name="Nielsen P.H."/>
            <person name="Albertsen M."/>
        </authorList>
    </citation>
    <scope>NUCLEOTIDE SEQUENCE [LARGE SCALE GENOMIC DNA]</scope>
    <source>
        <strain evidence="1">Ribe_18-Q3-R11-54_MAXAC.273</strain>
    </source>
</reference>
<name>A0A9D7XW31_9BACT</name>
<comment type="caution">
    <text evidence="1">The sequence shown here is derived from an EMBL/GenBank/DDBJ whole genome shotgun (WGS) entry which is preliminary data.</text>
</comment>